<protein>
    <recommendedName>
        <fullName evidence="1">ApaG domain-containing protein</fullName>
    </recommendedName>
</protein>
<dbReference type="SMART" id="SM00992">
    <property type="entry name" value="YccV-like"/>
    <property type="match status" value="1"/>
</dbReference>
<dbReference type="AlphaFoldDB" id="A0A1B6KU19"/>
<dbReference type="PANTHER" id="PTHR14289:SF16">
    <property type="entry name" value="POLYMERASE DELTA-INTERACTING PROTEIN 2"/>
    <property type="match status" value="1"/>
</dbReference>
<organism evidence="2">
    <name type="scientific">Graphocephala atropunctata</name>
    <dbReference type="NCBI Taxonomy" id="36148"/>
    <lineage>
        <taxon>Eukaryota</taxon>
        <taxon>Metazoa</taxon>
        <taxon>Ecdysozoa</taxon>
        <taxon>Arthropoda</taxon>
        <taxon>Hexapoda</taxon>
        <taxon>Insecta</taxon>
        <taxon>Pterygota</taxon>
        <taxon>Neoptera</taxon>
        <taxon>Paraneoptera</taxon>
        <taxon>Hemiptera</taxon>
        <taxon>Auchenorrhyncha</taxon>
        <taxon>Membracoidea</taxon>
        <taxon>Cicadellidae</taxon>
        <taxon>Cicadellinae</taxon>
        <taxon>Cicadellini</taxon>
        <taxon>Graphocephala</taxon>
    </lineage>
</organism>
<dbReference type="Gene3D" id="2.60.40.1470">
    <property type="entry name" value="ApaG domain"/>
    <property type="match status" value="1"/>
</dbReference>
<dbReference type="InterPro" id="IPR036767">
    <property type="entry name" value="ApaG_sf"/>
</dbReference>
<sequence length="329" mass="38051">MLVSGRCFPCIYTVLLKPHVFIYTQKCLTSQLLEIGRLDTPKNTNYEPGQMFVHKLFGYRGIVLFGWLTRIYDQGATDVCRVSSAADKPTQMFNHSYNYLALMDTRDSPFASVENEPTFFRSLRSMYGFKYFIPDLDLVFHEDMLPYTTTETESFKHNLFEKFFVYDPSKQSSFKTTRALDEWQKKYNPRLGLSNAYKATTENIQVTTIPLYTGYRNTRRKNVHWWRVSVRIENLGESTVTLSSRHWQVFSMSSLSRTLRGRGVGGQVKILSQLSPAFQYSSHVSLIAPRGCMWGTFTLKREDESSFECRIPLLLLQSKESDKNIVAAP</sequence>
<accession>A0A1B6KU19</accession>
<dbReference type="GO" id="GO:0003677">
    <property type="term" value="F:DNA binding"/>
    <property type="evidence" value="ECO:0007669"/>
    <property type="project" value="InterPro"/>
</dbReference>
<gene>
    <name evidence="2" type="ORF">g.3569</name>
</gene>
<dbReference type="EMBL" id="GEBQ01025037">
    <property type="protein sequence ID" value="JAT14940.1"/>
    <property type="molecule type" value="Transcribed_RNA"/>
</dbReference>
<reference evidence="2" key="1">
    <citation type="submission" date="2015-11" db="EMBL/GenBank/DDBJ databases">
        <title>De novo transcriptome assembly of four potential Pierce s Disease insect vectors from Arizona vineyards.</title>
        <authorList>
            <person name="Tassone E.E."/>
        </authorList>
    </citation>
    <scope>NUCLEOTIDE SEQUENCE</scope>
</reference>
<dbReference type="Pfam" id="PF04379">
    <property type="entry name" value="DUF525"/>
    <property type="match status" value="1"/>
</dbReference>
<dbReference type="GO" id="GO:0005634">
    <property type="term" value="C:nucleus"/>
    <property type="evidence" value="ECO:0007669"/>
    <property type="project" value="TreeGrafter"/>
</dbReference>
<proteinExistence type="predicted"/>
<feature type="domain" description="ApaG" evidence="1">
    <location>
        <begin position="198"/>
        <end position="323"/>
    </location>
</feature>
<dbReference type="InterPro" id="IPR011722">
    <property type="entry name" value="Hemimethylated_DNA-bd_dom"/>
</dbReference>
<evidence type="ECO:0000313" key="2">
    <source>
        <dbReference type="EMBL" id="JAT14940.1"/>
    </source>
</evidence>
<dbReference type="PROSITE" id="PS51087">
    <property type="entry name" value="APAG"/>
    <property type="match status" value="1"/>
</dbReference>
<evidence type="ECO:0000259" key="1">
    <source>
        <dbReference type="PROSITE" id="PS51087"/>
    </source>
</evidence>
<dbReference type="PANTHER" id="PTHR14289">
    <property type="entry name" value="F-BOX ONLY PROTEIN 3"/>
    <property type="match status" value="1"/>
</dbReference>
<dbReference type="SUPFAM" id="SSF110069">
    <property type="entry name" value="ApaG-like"/>
    <property type="match status" value="1"/>
</dbReference>
<name>A0A1B6KU19_9HEMI</name>
<dbReference type="GO" id="GO:0070987">
    <property type="term" value="P:error-free translesion synthesis"/>
    <property type="evidence" value="ECO:0007669"/>
    <property type="project" value="TreeGrafter"/>
</dbReference>
<dbReference type="InterPro" id="IPR007474">
    <property type="entry name" value="ApaG_domain"/>
</dbReference>
<dbReference type="GO" id="GO:0042645">
    <property type="term" value="C:mitochondrial nucleoid"/>
    <property type="evidence" value="ECO:0007669"/>
    <property type="project" value="TreeGrafter"/>
</dbReference>